<proteinExistence type="predicted"/>
<reference evidence="3" key="1">
    <citation type="submission" date="2022-06" db="EMBL/GenBank/DDBJ databases">
        <title>Aeoliella straminimaris, a novel planctomycete from sediments.</title>
        <authorList>
            <person name="Vitorino I.R."/>
            <person name="Lage O.M."/>
        </authorList>
    </citation>
    <scope>NUCLEOTIDE SEQUENCE</scope>
    <source>
        <strain evidence="3">ICT_H6.2</strain>
    </source>
</reference>
<comment type="caution">
    <text evidence="3">The sequence shown here is derived from an EMBL/GenBank/DDBJ whole genome shotgun (WGS) entry which is preliminary data.</text>
</comment>
<dbReference type="AlphaFoldDB" id="A0A9X2FFV9"/>
<gene>
    <name evidence="3" type="ORF">NG895_05860</name>
</gene>
<dbReference type="PANTHER" id="PTHR31901:SF9">
    <property type="entry name" value="GH3 DOMAIN-CONTAINING PROTEIN"/>
    <property type="match status" value="1"/>
</dbReference>
<sequence length="563" mass="62236">MPSPFVYNSCWMIWCGRESRAYQRDARRVQRTQEYRLQRIVTGNQATWFGEQHRFRQASSVEQFRRLTPLTTYDDYAPAIERIAAGQANVLTAEPVELLQPTSGTTSAEKLIPYTAGLRREFQRAIRVWIGNLYAGRPTVRRGYAYWSISPLAYAQRSTAGGVPIGFDDDASYLGTFERLLLWHTMAAPLAIAECDSLESAFYATLFFLLRCPQLALISVWSPTFLSGMLQLLTAHAAQLCDDVAQGTISRNLPPSLATPCPPRPQRADQLRAILLSDSRSPHWVRDIWPGLAVVSCWTDGPSASYAAQLQQQLADIEVQPKGLLSTEAMVSIPLLNQPGAGLAIRSHFYEFQPVDNAGALTNEETLLAHELQPGQQYRVVVTTSGGLYRYQTMDQVRVVGFYHQVPLLRFVGKGDRTSDLVGEKLNAAFVQSVLEQTFAKRRLTPQSVDLAAQQHAQPYYLLRLVDPQLARAPNLCEQLRSEVETALRTNPQYAYAIDAGQLGGLRLEATAPQHQDGHAPIADSSAGPTLHHGNFKPDSLSLPTQAPHAPRPLGTAGSNGTA</sequence>
<dbReference type="EMBL" id="JAMXLR010000024">
    <property type="protein sequence ID" value="MCO6043426.1"/>
    <property type="molecule type" value="Genomic_DNA"/>
</dbReference>
<evidence type="ECO:0000313" key="3">
    <source>
        <dbReference type="EMBL" id="MCO6043426.1"/>
    </source>
</evidence>
<evidence type="ECO:0000313" key="4">
    <source>
        <dbReference type="Proteomes" id="UP001155241"/>
    </source>
</evidence>
<dbReference type="InterPro" id="IPR055377">
    <property type="entry name" value="GH3_M"/>
</dbReference>
<dbReference type="Pfam" id="PF03321">
    <property type="entry name" value="GH3"/>
    <property type="match status" value="1"/>
</dbReference>
<accession>A0A9X2FFV9</accession>
<feature type="domain" description="GH3 middle" evidence="2">
    <location>
        <begin position="344"/>
        <end position="414"/>
    </location>
</feature>
<feature type="region of interest" description="Disordered" evidence="1">
    <location>
        <begin position="513"/>
        <end position="563"/>
    </location>
</feature>
<evidence type="ECO:0000256" key="1">
    <source>
        <dbReference type="SAM" id="MobiDB-lite"/>
    </source>
</evidence>
<dbReference type="Pfam" id="PF23571">
    <property type="entry name" value="GH3_M"/>
    <property type="match status" value="1"/>
</dbReference>
<dbReference type="RefSeq" id="WP_252851533.1">
    <property type="nucleotide sequence ID" value="NZ_JAMXLR010000024.1"/>
</dbReference>
<dbReference type="PANTHER" id="PTHR31901">
    <property type="entry name" value="GH3 DOMAIN-CONTAINING PROTEIN"/>
    <property type="match status" value="1"/>
</dbReference>
<organism evidence="3 4">
    <name type="scientific">Aeoliella straminimaris</name>
    <dbReference type="NCBI Taxonomy" id="2954799"/>
    <lineage>
        <taxon>Bacteria</taxon>
        <taxon>Pseudomonadati</taxon>
        <taxon>Planctomycetota</taxon>
        <taxon>Planctomycetia</taxon>
        <taxon>Pirellulales</taxon>
        <taxon>Lacipirellulaceae</taxon>
        <taxon>Aeoliella</taxon>
    </lineage>
</organism>
<dbReference type="Proteomes" id="UP001155241">
    <property type="component" value="Unassembled WGS sequence"/>
</dbReference>
<dbReference type="InterPro" id="IPR004993">
    <property type="entry name" value="GH3"/>
</dbReference>
<name>A0A9X2FFV9_9BACT</name>
<evidence type="ECO:0000259" key="2">
    <source>
        <dbReference type="Pfam" id="PF23571"/>
    </source>
</evidence>
<protein>
    <submittedName>
        <fullName evidence="3">GH3 auxin-responsive promoter family protein</fullName>
    </submittedName>
</protein>
<dbReference type="GO" id="GO:0005737">
    <property type="term" value="C:cytoplasm"/>
    <property type="evidence" value="ECO:0007669"/>
    <property type="project" value="TreeGrafter"/>
</dbReference>
<dbReference type="GO" id="GO:0016881">
    <property type="term" value="F:acid-amino acid ligase activity"/>
    <property type="evidence" value="ECO:0007669"/>
    <property type="project" value="TreeGrafter"/>
</dbReference>
<keyword evidence="4" id="KW-1185">Reference proteome</keyword>